<sequence>MRDARRRPDGHKKVERMMCDADQEGVNRALWFHYQRFMRQPLRHRSVPHEPLHHCYILPGSETAHLYGKLSSPYLRAVALLLRVTDVSFRQVMPVEEAGGRQQIAKWTFFQRPSHGPFVKT</sequence>
<gene>
    <name evidence="1" type="ORF">AVEN_114699_1</name>
</gene>
<dbReference type="Proteomes" id="UP000499080">
    <property type="component" value="Unassembled WGS sequence"/>
</dbReference>
<evidence type="ECO:0000313" key="1">
    <source>
        <dbReference type="EMBL" id="GBN77472.1"/>
    </source>
</evidence>
<comment type="caution">
    <text evidence="1">The sequence shown here is derived from an EMBL/GenBank/DDBJ whole genome shotgun (WGS) entry which is preliminary data.</text>
</comment>
<proteinExistence type="predicted"/>
<dbReference type="EMBL" id="BGPR01017856">
    <property type="protein sequence ID" value="GBN77472.1"/>
    <property type="molecule type" value="Genomic_DNA"/>
</dbReference>
<name>A0A4Y2RNS9_ARAVE</name>
<evidence type="ECO:0000313" key="2">
    <source>
        <dbReference type="Proteomes" id="UP000499080"/>
    </source>
</evidence>
<dbReference type="AlphaFoldDB" id="A0A4Y2RNS9"/>
<keyword evidence="2" id="KW-1185">Reference proteome</keyword>
<organism evidence="1 2">
    <name type="scientific">Araneus ventricosus</name>
    <name type="common">Orbweaver spider</name>
    <name type="synonym">Epeira ventricosa</name>
    <dbReference type="NCBI Taxonomy" id="182803"/>
    <lineage>
        <taxon>Eukaryota</taxon>
        <taxon>Metazoa</taxon>
        <taxon>Ecdysozoa</taxon>
        <taxon>Arthropoda</taxon>
        <taxon>Chelicerata</taxon>
        <taxon>Arachnida</taxon>
        <taxon>Araneae</taxon>
        <taxon>Araneomorphae</taxon>
        <taxon>Entelegynae</taxon>
        <taxon>Araneoidea</taxon>
        <taxon>Araneidae</taxon>
        <taxon>Araneus</taxon>
    </lineage>
</organism>
<reference evidence="1 2" key="1">
    <citation type="journal article" date="2019" name="Sci. Rep.">
        <title>Orb-weaving spider Araneus ventricosus genome elucidates the spidroin gene catalogue.</title>
        <authorList>
            <person name="Kono N."/>
            <person name="Nakamura H."/>
            <person name="Ohtoshi R."/>
            <person name="Moran D.A.P."/>
            <person name="Shinohara A."/>
            <person name="Yoshida Y."/>
            <person name="Fujiwara M."/>
            <person name="Mori M."/>
            <person name="Tomita M."/>
            <person name="Arakawa K."/>
        </authorList>
    </citation>
    <scope>NUCLEOTIDE SEQUENCE [LARGE SCALE GENOMIC DNA]</scope>
</reference>
<protein>
    <submittedName>
        <fullName evidence="1">Uncharacterized protein</fullName>
    </submittedName>
</protein>
<accession>A0A4Y2RNS9</accession>